<sequence length="113" mass="12570">MSASHTVKQPRTSGWCWRGGHYLAMLWRMANGMMVRTNKRTHIITPFLHLVARLYANGTAVGVCAGSQESKGNEGNKLKLLNRTQWRIGDGDGNGVDHDDDDDDDDDDDVNNV</sequence>
<organism evidence="2 3">
    <name type="scientific">Ceratitis capitata</name>
    <name type="common">Mediterranean fruit fly</name>
    <name type="synonym">Tephritis capitata</name>
    <dbReference type="NCBI Taxonomy" id="7213"/>
    <lineage>
        <taxon>Eukaryota</taxon>
        <taxon>Metazoa</taxon>
        <taxon>Ecdysozoa</taxon>
        <taxon>Arthropoda</taxon>
        <taxon>Hexapoda</taxon>
        <taxon>Insecta</taxon>
        <taxon>Pterygota</taxon>
        <taxon>Neoptera</taxon>
        <taxon>Endopterygota</taxon>
        <taxon>Diptera</taxon>
        <taxon>Brachycera</taxon>
        <taxon>Muscomorpha</taxon>
        <taxon>Tephritoidea</taxon>
        <taxon>Tephritidae</taxon>
        <taxon>Ceratitis</taxon>
        <taxon>Ceratitis</taxon>
    </lineage>
</organism>
<keyword evidence="3" id="KW-1185">Reference proteome</keyword>
<protein>
    <submittedName>
        <fullName evidence="2">(Mediterranean fruit fly) hypothetical protein</fullName>
    </submittedName>
</protein>
<dbReference type="Proteomes" id="UP000606786">
    <property type="component" value="Unassembled WGS sequence"/>
</dbReference>
<name>A0A811V5X2_CERCA</name>
<feature type="region of interest" description="Disordered" evidence="1">
    <location>
        <begin position="87"/>
        <end position="113"/>
    </location>
</feature>
<dbReference type="AlphaFoldDB" id="A0A811V5X2"/>
<feature type="compositionally biased region" description="Acidic residues" evidence="1">
    <location>
        <begin position="98"/>
        <end position="113"/>
    </location>
</feature>
<evidence type="ECO:0000256" key="1">
    <source>
        <dbReference type="SAM" id="MobiDB-lite"/>
    </source>
</evidence>
<gene>
    <name evidence="2" type="ORF">CCAP1982_LOCUS14710</name>
</gene>
<evidence type="ECO:0000313" key="3">
    <source>
        <dbReference type="Proteomes" id="UP000606786"/>
    </source>
</evidence>
<proteinExistence type="predicted"/>
<accession>A0A811V5X2</accession>
<dbReference type="EMBL" id="CAJHJT010000034">
    <property type="protein sequence ID" value="CAD7006390.1"/>
    <property type="molecule type" value="Genomic_DNA"/>
</dbReference>
<reference evidence="2" key="1">
    <citation type="submission" date="2020-11" db="EMBL/GenBank/DDBJ databases">
        <authorList>
            <person name="Whitehead M."/>
        </authorList>
    </citation>
    <scope>NUCLEOTIDE SEQUENCE</scope>
    <source>
        <strain evidence="2">EGII</strain>
    </source>
</reference>
<comment type="caution">
    <text evidence="2">The sequence shown here is derived from an EMBL/GenBank/DDBJ whole genome shotgun (WGS) entry which is preliminary data.</text>
</comment>
<evidence type="ECO:0000313" key="2">
    <source>
        <dbReference type="EMBL" id="CAD7006390.1"/>
    </source>
</evidence>